<accession>A0A2H1FEY4</accession>
<name>A0A2H1FEY4_9ARCH</name>
<dbReference type="InterPro" id="IPR051257">
    <property type="entry name" value="Diverse_CBS-Domain"/>
</dbReference>
<reference evidence="5" key="1">
    <citation type="submission" date="2017-03" db="EMBL/GenBank/DDBJ databases">
        <authorList>
            <person name="Herbold C."/>
        </authorList>
    </citation>
    <scope>NUCLEOTIDE SEQUENCE [LARGE SCALE GENOMIC DNA]</scope>
</reference>
<dbReference type="Gene3D" id="3.10.580.10">
    <property type="entry name" value="CBS-domain"/>
    <property type="match status" value="1"/>
</dbReference>
<dbReference type="RefSeq" id="WP_157927243.1">
    <property type="nucleotide sequence ID" value="NZ_LT841358.1"/>
</dbReference>
<sequence>MSTALDIMSKKLVTLDSTVSASEVAKIMDKNNVSCIVLTKNEKLQGIVTERDFLSKVMIPAKKLHELAASEIMTSPITVVSLLTPVNEIAQKMLDNKIRRVVVVDGERPLGIITVTDFVKHIHTILSDSENSKIQFYRNLFEDYEDGIN</sequence>
<dbReference type="Pfam" id="PF00571">
    <property type="entry name" value="CBS"/>
    <property type="match status" value="2"/>
</dbReference>
<dbReference type="EMBL" id="LT841358">
    <property type="protein sequence ID" value="SMH71239.1"/>
    <property type="molecule type" value="Genomic_DNA"/>
</dbReference>
<evidence type="ECO:0000256" key="1">
    <source>
        <dbReference type="ARBA" id="ARBA00023122"/>
    </source>
</evidence>
<dbReference type="PANTHER" id="PTHR43080:SF2">
    <property type="entry name" value="CBS DOMAIN-CONTAINING PROTEIN"/>
    <property type="match status" value="1"/>
</dbReference>
<keyword evidence="1 2" id="KW-0129">CBS domain</keyword>
<evidence type="ECO:0000256" key="2">
    <source>
        <dbReference type="PROSITE-ProRule" id="PRU00703"/>
    </source>
</evidence>
<organism evidence="4 5">
    <name type="scientific">Candidatus Nitrosotalea okcheonensis</name>
    <dbReference type="NCBI Taxonomy" id="1903276"/>
    <lineage>
        <taxon>Archaea</taxon>
        <taxon>Nitrososphaerota</taxon>
        <taxon>Nitrososphaeria</taxon>
        <taxon>Nitrosotaleales</taxon>
        <taxon>Nitrosotaleaceae</taxon>
        <taxon>Nitrosotalea</taxon>
    </lineage>
</organism>
<keyword evidence="5" id="KW-1185">Reference proteome</keyword>
<feature type="domain" description="CBS" evidence="3">
    <location>
        <begin position="73"/>
        <end position="129"/>
    </location>
</feature>
<dbReference type="SMART" id="SM00116">
    <property type="entry name" value="CBS"/>
    <property type="match status" value="2"/>
</dbReference>
<gene>
    <name evidence="4" type="ORF">NCS_11046</name>
</gene>
<dbReference type="AlphaFoldDB" id="A0A2H1FEY4"/>
<evidence type="ECO:0000313" key="5">
    <source>
        <dbReference type="Proteomes" id="UP000230607"/>
    </source>
</evidence>
<dbReference type="PANTHER" id="PTHR43080">
    <property type="entry name" value="CBS DOMAIN-CONTAINING PROTEIN CBSX3, MITOCHONDRIAL"/>
    <property type="match status" value="1"/>
</dbReference>
<dbReference type="PROSITE" id="PS51371">
    <property type="entry name" value="CBS"/>
    <property type="match status" value="2"/>
</dbReference>
<dbReference type="OrthoDB" id="43333at2157"/>
<dbReference type="InterPro" id="IPR000644">
    <property type="entry name" value="CBS_dom"/>
</dbReference>
<dbReference type="SUPFAM" id="SSF54631">
    <property type="entry name" value="CBS-domain pair"/>
    <property type="match status" value="1"/>
</dbReference>
<evidence type="ECO:0000313" key="4">
    <source>
        <dbReference type="EMBL" id="SMH71239.1"/>
    </source>
</evidence>
<dbReference type="Proteomes" id="UP000230607">
    <property type="component" value="Chromosome 1"/>
</dbReference>
<feature type="domain" description="CBS" evidence="3">
    <location>
        <begin position="8"/>
        <end position="64"/>
    </location>
</feature>
<evidence type="ECO:0000259" key="3">
    <source>
        <dbReference type="PROSITE" id="PS51371"/>
    </source>
</evidence>
<protein>
    <recommendedName>
        <fullName evidence="3">CBS domain-containing protein</fullName>
    </recommendedName>
</protein>
<dbReference type="InterPro" id="IPR046342">
    <property type="entry name" value="CBS_dom_sf"/>
</dbReference>
<proteinExistence type="predicted"/>